<accession>A0ABX2VQ49</accession>
<proteinExistence type="predicted"/>
<organism evidence="2 3">
    <name type="scientific">Ajellomyces dermatitidis (strain ER-3 / ATCC MYA-2586)</name>
    <name type="common">Blastomyces dermatitidis</name>
    <dbReference type="NCBI Taxonomy" id="559297"/>
    <lineage>
        <taxon>Eukaryota</taxon>
        <taxon>Fungi</taxon>
        <taxon>Dikarya</taxon>
        <taxon>Ascomycota</taxon>
        <taxon>Pezizomycotina</taxon>
        <taxon>Eurotiomycetes</taxon>
        <taxon>Eurotiomycetidae</taxon>
        <taxon>Onygenales</taxon>
        <taxon>Ajellomycetaceae</taxon>
        <taxon>Blastomyces</taxon>
    </lineage>
</organism>
<dbReference type="EMBL" id="EQ999973">
    <property type="protein sequence ID" value="OAS99373.1"/>
    <property type="molecule type" value="Genomic_DNA"/>
</dbReference>
<dbReference type="GeneID" id="69030987"/>
<feature type="compositionally biased region" description="Basic and acidic residues" evidence="1">
    <location>
        <begin position="375"/>
        <end position="389"/>
    </location>
</feature>
<sequence>MSSKIHSVDVEKDAFSNAIPEIEILKRRKKEEIEKQQVLEIQELEKASKILGKQCLSEMNEEVLLILHAQARQLQEVIKFKLGISNTVQKTLKIPSTITDSSSYSSSSFLPTPSSSLNQKKTYAQAAESAVSKPAVSKPAQNPEKTEKNTAHASIHRKVEKKMQKEKNFQISRNRRLILKVSNQDILQRNKLNSNLIFRIRNEINQQFFSQLMTDIEVQKPVIASIEPSFFGNSIILTTMPEFSAEFLIQNENLWKSAVESLLNTTILSERDEKWGKFILHDIPVEIFDCEEGMLLLKNELKEYNSIQLRKEPSKISEVRVAEMQNVHSVPEITKLVSINVKHAQKEVKFVNILCLSALIAKKNMHLALKNNWRKDEAQSQSRTEEKSQASKLTTASSKRRNSQLSKSSNSNSPAKCKQNLNPQTPVKIRELRNDSGDKLDIMQAVEIPTFQNSYNLLSDDSD</sequence>
<feature type="region of interest" description="Disordered" evidence="1">
    <location>
        <begin position="375"/>
        <end position="435"/>
    </location>
</feature>
<gene>
    <name evidence="2" type="ORF">BDCG_16095</name>
</gene>
<protein>
    <submittedName>
        <fullName evidence="2">Uncharacterized protein</fullName>
    </submittedName>
</protein>
<feature type="region of interest" description="Disordered" evidence="1">
    <location>
        <begin position="128"/>
        <end position="164"/>
    </location>
</feature>
<dbReference type="RefSeq" id="XP_045279101.1">
    <property type="nucleotide sequence ID" value="XM_045425360.1"/>
</dbReference>
<feature type="compositionally biased region" description="Low complexity" evidence="1">
    <location>
        <begin position="403"/>
        <end position="413"/>
    </location>
</feature>
<dbReference type="Proteomes" id="UP000002039">
    <property type="component" value="Unassembled WGS sequence"/>
</dbReference>
<evidence type="ECO:0000313" key="3">
    <source>
        <dbReference type="Proteomes" id="UP000002039"/>
    </source>
</evidence>
<keyword evidence="3" id="KW-1185">Reference proteome</keyword>
<reference evidence="3" key="1">
    <citation type="journal article" date="2015" name="PLoS Genet.">
        <title>The dynamic genome and transcriptome of the human fungal pathogen Blastomyces and close relative Emmonsia.</title>
        <authorList>
            <person name="Munoz J.F."/>
            <person name="Gauthier G.M."/>
            <person name="Desjardins C.A."/>
            <person name="Gallo J.E."/>
            <person name="Holder J."/>
            <person name="Sullivan T.D."/>
            <person name="Marty A.J."/>
            <person name="Carmen J.C."/>
            <person name="Chen Z."/>
            <person name="Ding L."/>
            <person name="Gujja S."/>
            <person name="Magrini V."/>
            <person name="Misas E."/>
            <person name="Mitreva M."/>
            <person name="Priest M."/>
            <person name="Saif S."/>
            <person name="Whiston E.A."/>
            <person name="Young S."/>
            <person name="Zeng Q."/>
            <person name="Goldman W.E."/>
            <person name="Mardis E.R."/>
            <person name="Taylor J.W."/>
            <person name="McEwen J.G."/>
            <person name="Clay O.K."/>
            <person name="Klein B.S."/>
            <person name="Cuomo C.A."/>
        </authorList>
    </citation>
    <scope>NUCLEOTIDE SEQUENCE [LARGE SCALE GENOMIC DNA]</scope>
    <source>
        <strain evidence="3">ER-3 / ATCC MYA-2586</strain>
    </source>
</reference>
<evidence type="ECO:0000256" key="1">
    <source>
        <dbReference type="SAM" id="MobiDB-lite"/>
    </source>
</evidence>
<name>A0ABX2VQ49_AJEDR</name>
<evidence type="ECO:0000313" key="2">
    <source>
        <dbReference type="EMBL" id="OAS99373.1"/>
    </source>
</evidence>